<dbReference type="InterPro" id="IPR051472">
    <property type="entry name" value="T3SS_Stator/FliH"/>
</dbReference>
<accession>A0A9X2S9C9</accession>
<dbReference type="Proteomes" id="UP001141950">
    <property type="component" value="Unassembled WGS sequence"/>
</dbReference>
<dbReference type="GO" id="GO:0044781">
    <property type="term" value="P:bacterial-type flagellum organization"/>
    <property type="evidence" value="ECO:0007669"/>
    <property type="project" value="UniProtKB-KW"/>
</dbReference>
<dbReference type="GO" id="GO:0015031">
    <property type="term" value="P:protein transport"/>
    <property type="evidence" value="ECO:0007669"/>
    <property type="project" value="UniProtKB-KW"/>
</dbReference>
<evidence type="ECO:0000256" key="2">
    <source>
        <dbReference type="ARBA" id="ARBA00006602"/>
    </source>
</evidence>
<reference evidence="8" key="1">
    <citation type="submission" date="2022-08" db="EMBL/GenBank/DDBJ databases">
        <title>The genomic sequence of strain Paenibacillus sp. SCIV0701.</title>
        <authorList>
            <person name="Zhao H."/>
        </authorList>
    </citation>
    <scope>NUCLEOTIDE SEQUENCE</scope>
    <source>
        <strain evidence="8">SCIV0701</strain>
    </source>
</reference>
<dbReference type="EMBL" id="JANIPJ010000009">
    <property type="protein sequence ID" value="MCR2805010.1"/>
    <property type="molecule type" value="Genomic_DNA"/>
</dbReference>
<evidence type="ECO:0000256" key="1">
    <source>
        <dbReference type="ARBA" id="ARBA00003041"/>
    </source>
</evidence>
<evidence type="ECO:0000256" key="6">
    <source>
        <dbReference type="ARBA" id="ARBA00023225"/>
    </source>
</evidence>
<gene>
    <name evidence="8" type="ORF">NQZ67_14085</name>
</gene>
<dbReference type="GO" id="GO:0005829">
    <property type="term" value="C:cytosol"/>
    <property type="evidence" value="ECO:0007669"/>
    <property type="project" value="TreeGrafter"/>
</dbReference>
<comment type="similarity">
    <text evidence="2">Belongs to the FliH family.</text>
</comment>
<comment type="caution">
    <text evidence="8">The sequence shown here is derived from an EMBL/GenBank/DDBJ whole genome shotgun (WGS) entry which is preliminary data.</text>
</comment>
<dbReference type="Pfam" id="PF02108">
    <property type="entry name" value="FliH"/>
    <property type="match status" value="1"/>
</dbReference>
<sequence>MSNLIKSTSVVPLEQSKQLKWVNPFPAPANAGLDEIEQQVPAGPDEETLSLRDQILEDAQAFAENRLRETAQDCEKMLADAEAHIEVWWLQKRAEDEQTVEAARKAGFEQGYSEGAAASEADLHEQWRSKLEEASEVLKLAYSSRAQIIQEAEPFLVELSCAIAEKIIDRQLTIEPEIAIELIRNSLSRRREQGVITLCVAPSQLAFVQAAREELHTAIDSQAELQILPDSTIKDNGCVIRSSFGSIDARIDTQLMEIKRELMGLAHQSGEERGIGHEHD</sequence>
<feature type="domain" description="Flagellar assembly protein FliH/Type III secretion system HrpE" evidence="7">
    <location>
        <begin position="135"/>
        <end position="257"/>
    </location>
</feature>
<evidence type="ECO:0000313" key="9">
    <source>
        <dbReference type="Proteomes" id="UP001141950"/>
    </source>
</evidence>
<keyword evidence="4" id="KW-1005">Bacterial flagellum biogenesis</keyword>
<keyword evidence="5" id="KW-0653">Protein transport</keyword>
<evidence type="ECO:0000256" key="5">
    <source>
        <dbReference type="ARBA" id="ARBA00022927"/>
    </source>
</evidence>
<evidence type="ECO:0000256" key="3">
    <source>
        <dbReference type="ARBA" id="ARBA00022448"/>
    </source>
</evidence>
<evidence type="ECO:0000313" key="8">
    <source>
        <dbReference type="EMBL" id="MCR2805010.1"/>
    </source>
</evidence>
<proteinExistence type="inferred from homology"/>
<keyword evidence="3" id="KW-0813">Transport</keyword>
<keyword evidence="9" id="KW-1185">Reference proteome</keyword>
<evidence type="ECO:0000256" key="4">
    <source>
        <dbReference type="ARBA" id="ARBA00022795"/>
    </source>
</evidence>
<organism evidence="8 9">
    <name type="scientific">Paenibacillus soyae</name>
    <dbReference type="NCBI Taxonomy" id="2969249"/>
    <lineage>
        <taxon>Bacteria</taxon>
        <taxon>Bacillati</taxon>
        <taxon>Bacillota</taxon>
        <taxon>Bacilli</taxon>
        <taxon>Bacillales</taxon>
        <taxon>Paenibacillaceae</taxon>
        <taxon>Paenibacillus</taxon>
    </lineage>
</organism>
<dbReference type="InterPro" id="IPR018035">
    <property type="entry name" value="Flagellar_FliH/T3SS_HrpE"/>
</dbReference>
<keyword evidence="6" id="KW-1006">Bacterial flagellum protein export</keyword>
<evidence type="ECO:0000259" key="7">
    <source>
        <dbReference type="Pfam" id="PF02108"/>
    </source>
</evidence>
<comment type="function">
    <text evidence="1">Needed for flagellar regrowth and assembly.</text>
</comment>
<protein>
    <submittedName>
        <fullName evidence="8">FliH/SctL family protein</fullName>
    </submittedName>
</protein>
<dbReference type="PANTHER" id="PTHR34982">
    <property type="entry name" value="YOP PROTEINS TRANSLOCATION PROTEIN L"/>
    <property type="match status" value="1"/>
</dbReference>
<dbReference type="RefSeq" id="WP_257446710.1">
    <property type="nucleotide sequence ID" value="NZ_JANIPJ010000009.1"/>
</dbReference>
<dbReference type="AlphaFoldDB" id="A0A9X2S9C9"/>
<name>A0A9X2S9C9_9BACL</name>
<dbReference type="PANTHER" id="PTHR34982:SF1">
    <property type="entry name" value="FLAGELLAR ASSEMBLY PROTEIN FLIH"/>
    <property type="match status" value="1"/>
</dbReference>